<evidence type="ECO:0000313" key="3">
    <source>
        <dbReference type="EMBL" id="KAK3277275.1"/>
    </source>
</evidence>
<dbReference type="Proteomes" id="UP001190700">
    <property type="component" value="Unassembled WGS sequence"/>
</dbReference>
<reference evidence="1" key="2">
    <citation type="submission" date="2023-06" db="EMBL/GenBank/DDBJ databases">
        <title>Long-read-based genome assembly of the green algal bacterivore Cymbomonas tetramitiformis.</title>
        <authorList>
            <person name="Gyaltshen Y."/>
            <person name="Rozenberg A."/>
            <person name="Paasch A."/>
            <person name="Burns J.A."/>
            <person name="Warring S."/>
            <person name="Larson R."/>
            <person name="Maurer-Alcala X."/>
            <person name="Dacks J."/>
            <person name="Kim E."/>
        </authorList>
    </citation>
    <scope>NUCLEOTIDE SEQUENCE</scope>
    <source>
        <strain evidence="1">PLY_AMNH</strain>
    </source>
</reference>
<name>A0AAE0C9D3_9CHLO</name>
<evidence type="ECO:0000313" key="4">
    <source>
        <dbReference type="Proteomes" id="UP001190700"/>
    </source>
</evidence>
<dbReference type="EMBL" id="LGRX02006179">
    <property type="protein sequence ID" value="KAK3277275.1"/>
    <property type="molecule type" value="Genomic_DNA"/>
</dbReference>
<evidence type="ECO:0000313" key="2">
    <source>
        <dbReference type="EMBL" id="KAK3277271.1"/>
    </source>
</evidence>
<proteinExistence type="predicted"/>
<dbReference type="EMBL" id="LGRX02006179">
    <property type="protein sequence ID" value="KAK3277271.1"/>
    <property type="molecule type" value="Genomic_DNA"/>
</dbReference>
<comment type="caution">
    <text evidence="1">The sequence shown here is derived from an EMBL/GenBank/DDBJ whole genome shotgun (WGS) entry which is preliminary data.</text>
</comment>
<keyword evidence="4" id="KW-1185">Reference proteome</keyword>
<dbReference type="AlphaFoldDB" id="A0AAE0C9D3"/>
<reference evidence="1 4" key="1">
    <citation type="journal article" date="2015" name="Genome Biol. Evol.">
        <title>Comparative Genomics of a Bacterivorous Green Alga Reveals Evolutionary Causalities and Consequences of Phago-Mixotrophic Mode of Nutrition.</title>
        <authorList>
            <person name="Burns J.A."/>
            <person name="Paasch A."/>
            <person name="Narechania A."/>
            <person name="Kim E."/>
        </authorList>
    </citation>
    <scope>NUCLEOTIDE SEQUENCE [LARGE SCALE GENOMIC DNA]</scope>
    <source>
        <strain evidence="1">PLY_AMNH</strain>
    </source>
</reference>
<accession>A0AAE0C9D3</accession>
<protein>
    <submittedName>
        <fullName evidence="1">Uncharacterized protein</fullName>
    </submittedName>
</protein>
<organism evidence="1 4">
    <name type="scientific">Cymbomonas tetramitiformis</name>
    <dbReference type="NCBI Taxonomy" id="36881"/>
    <lineage>
        <taxon>Eukaryota</taxon>
        <taxon>Viridiplantae</taxon>
        <taxon>Chlorophyta</taxon>
        <taxon>Pyramimonadophyceae</taxon>
        <taxon>Pyramimonadales</taxon>
        <taxon>Pyramimonadaceae</taxon>
        <taxon>Cymbomonas</taxon>
    </lineage>
</organism>
<sequence length="188" mass="20995">MQGGGYIVSAVVAHSIVYTPKQQLRLYNEEEMMPFGPGGGWAEDAAIGHHVEKTWAYPENKGTCWIHDGRFVGWGTVPTINYKHHDYLFPGGITTEMMKLPDLPDAYSYVNNLLQKDKQLQHHKQHSCVSQACNDGKDAYEFIAAGRKISPGTSEVIAVTLMKAARFRSEFQYVPGKCMQCTSTPILL</sequence>
<evidence type="ECO:0000313" key="1">
    <source>
        <dbReference type="EMBL" id="KAK3250813.1"/>
    </source>
</evidence>
<dbReference type="EMBL" id="LGRX02026469">
    <property type="protein sequence ID" value="KAK3250813.1"/>
    <property type="molecule type" value="Genomic_DNA"/>
</dbReference>
<gene>
    <name evidence="2" type="ORF">CYMTET_14712</name>
    <name evidence="3" type="ORF">CYMTET_14716</name>
    <name evidence="1" type="ORF">CYMTET_39828</name>
</gene>